<evidence type="ECO:0000256" key="8">
    <source>
        <dbReference type="ARBA" id="ARBA00022989"/>
    </source>
</evidence>
<dbReference type="AlphaFoldDB" id="A0A3S0JJ98"/>
<dbReference type="PROSITE" id="PS52015">
    <property type="entry name" value="TONB_CTD"/>
    <property type="match status" value="1"/>
</dbReference>
<dbReference type="Gene3D" id="3.30.1150.10">
    <property type="match status" value="1"/>
</dbReference>
<dbReference type="GO" id="GO:0031992">
    <property type="term" value="F:energy transducer activity"/>
    <property type="evidence" value="ECO:0007669"/>
    <property type="project" value="TreeGrafter"/>
</dbReference>
<comment type="caution">
    <text evidence="12">The sequence shown here is derived from an EMBL/GenBank/DDBJ whole genome shotgun (WGS) entry which is preliminary data.</text>
</comment>
<evidence type="ECO:0000256" key="10">
    <source>
        <dbReference type="SAM" id="SignalP"/>
    </source>
</evidence>
<feature type="signal peptide" evidence="10">
    <location>
        <begin position="1"/>
        <end position="21"/>
    </location>
</feature>
<name>A0A3S0JJ98_9BACT</name>
<evidence type="ECO:0000256" key="9">
    <source>
        <dbReference type="ARBA" id="ARBA00023136"/>
    </source>
</evidence>
<dbReference type="InterPro" id="IPR006260">
    <property type="entry name" value="TonB/TolA_C"/>
</dbReference>
<dbReference type="SUPFAM" id="SSF74653">
    <property type="entry name" value="TolA/TonB C-terminal domain"/>
    <property type="match status" value="1"/>
</dbReference>
<keyword evidence="6" id="KW-0812">Transmembrane</keyword>
<evidence type="ECO:0000256" key="5">
    <source>
        <dbReference type="ARBA" id="ARBA00022519"/>
    </source>
</evidence>
<dbReference type="OrthoDB" id="1039448at2"/>
<evidence type="ECO:0000313" key="12">
    <source>
        <dbReference type="EMBL" id="RTQ52151.1"/>
    </source>
</evidence>
<dbReference type="InterPro" id="IPR037682">
    <property type="entry name" value="TonB_C"/>
</dbReference>
<dbReference type="Pfam" id="PF03544">
    <property type="entry name" value="TonB_C"/>
    <property type="match status" value="1"/>
</dbReference>
<accession>A0A3S0JJ98</accession>
<protein>
    <submittedName>
        <fullName evidence="12">Energy transducer TonB</fullName>
    </submittedName>
</protein>
<dbReference type="GO" id="GO:0098797">
    <property type="term" value="C:plasma membrane protein complex"/>
    <property type="evidence" value="ECO:0007669"/>
    <property type="project" value="TreeGrafter"/>
</dbReference>
<keyword evidence="3" id="KW-0813">Transport</keyword>
<feature type="chain" id="PRO_5018757159" evidence="10">
    <location>
        <begin position="22"/>
        <end position="197"/>
    </location>
</feature>
<organism evidence="12 13">
    <name type="scientific">Hymenobacter gummosus</name>
    <dbReference type="NCBI Taxonomy" id="1776032"/>
    <lineage>
        <taxon>Bacteria</taxon>
        <taxon>Pseudomonadati</taxon>
        <taxon>Bacteroidota</taxon>
        <taxon>Cytophagia</taxon>
        <taxon>Cytophagales</taxon>
        <taxon>Hymenobacteraceae</taxon>
        <taxon>Hymenobacter</taxon>
    </lineage>
</organism>
<dbReference type="PANTHER" id="PTHR33446:SF2">
    <property type="entry name" value="PROTEIN TONB"/>
    <property type="match status" value="1"/>
</dbReference>
<evidence type="ECO:0000256" key="4">
    <source>
        <dbReference type="ARBA" id="ARBA00022475"/>
    </source>
</evidence>
<keyword evidence="7" id="KW-0653">Protein transport</keyword>
<keyword evidence="9" id="KW-0472">Membrane</keyword>
<evidence type="ECO:0000256" key="7">
    <source>
        <dbReference type="ARBA" id="ARBA00022927"/>
    </source>
</evidence>
<comment type="similarity">
    <text evidence="2">Belongs to the TonB family.</text>
</comment>
<evidence type="ECO:0000259" key="11">
    <source>
        <dbReference type="PROSITE" id="PS52015"/>
    </source>
</evidence>
<evidence type="ECO:0000256" key="2">
    <source>
        <dbReference type="ARBA" id="ARBA00006555"/>
    </source>
</evidence>
<keyword evidence="5" id="KW-0997">Cell inner membrane</keyword>
<dbReference type="Proteomes" id="UP000282184">
    <property type="component" value="Unassembled WGS sequence"/>
</dbReference>
<dbReference type="GO" id="GO:0015031">
    <property type="term" value="P:protein transport"/>
    <property type="evidence" value="ECO:0007669"/>
    <property type="project" value="UniProtKB-KW"/>
</dbReference>
<sequence length="197" mass="22547">MRMPLLLLLGMCCCVPLTLRAQGHVRQTDLDSGRVEKGRRLGVWSFYALTASGRKVLIQRYYFDRKKLLYYRKLESQPYRHQVGSDWLNGPLDRPPMYLGGDALLATYIRQLEYPEQARTNNVQGRVIVRFVVDTLGQASEYQVLQGIGSGCDEEALRVARNIPHEWIPGRKGGRAVKVQYELPFTFRLAERPASGF</sequence>
<dbReference type="InterPro" id="IPR051045">
    <property type="entry name" value="TonB-dependent_transducer"/>
</dbReference>
<keyword evidence="4" id="KW-1003">Cell membrane</keyword>
<keyword evidence="8" id="KW-1133">Transmembrane helix</keyword>
<proteinExistence type="inferred from homology"/>
<evidence type="ECO:0000256" key="1">
    <source>
        <dbReference type="ARBA" id="ARBA00004383"/>
    </source>
</evidence>
<feature type="domain" description="TonB C-terminal" evidence="11">
    <location>
        <begin position="99"/>
        <end position="196"/>
    </location>
</feature>
<keyword evidence="10" id="KW-0732">Signal</keyword>
<reference evidence="12 13" key="1">
    <citation type="submission" date="2018-12" db="EMBL/GenBank/DDBJ databases">
        <title>Hymenobacter gummosus sp. nov., isolated from a spring.</title>
        <authorList>
            <person name="Nie L."/>
        </authorList>
    </citation>
    <scope>NUCLEOTIDE SEQUENCE [LARGE SCALE GENOMIC DNA]</scope>
    <source>
        <strain evidence="12 13">KCTC 52166</strain>
    </source>
</reference>
<dbReference type="NCBIfam" id="TIGR01352">
    <property type="entry name" value="tonB_Cterm"/>
    <property type="match status" value="1"/>
</dbReference>
<evidence type="ECO:0000313" key="13">
    <source>
        <dbReference type="Proteomes" id="UP000282184"/>
    </source>
</evidence>
<dbReference type="PANTHER" id="PTHR33446">
    <property type="entry name" value="PROTEIN TONB-RELATED"/>
    <property type="match status" value="1"/>
</dbReference>
<gene>
    <name evidence="12" type="ORF">EJV47_03760</name>
</gene>
<dbReference type="EMBL" id="RXOF01000002">
    <property type="protein sequence ID" value="RTQ52151.1"/>
    <property type="molecule type" value="Genomic_DNA"/>
</dbReference>
<evidence type="ECO:0000256" key="3">
    <source>
        <dbReference type="ARBA" id="ARBA00022448"/>
    </source>
</evidence>
<evidence type="ECO:0000256" key="6">
    <source>
        <dbReference type="ARBA" id="ARBA00022692"/>
    </source>
</evidence>
<dbReference type="GO" id="GO:0055085">
    <property type="term" value="P:transmembrane transport"/>
    <property type="evidence" value="ECO:0007669"/>
    <property type="project" value="InterPro"/>
</dbReference>
<keyword evidence="13" id="KW-1185">Reference proteome</keyword>
<comment type="subcellular location">
    <subcellularLocation>
        <location evidence="1">Cell inner membrane</location>
        <topology evidence="1">Single-pass membrane protein</topology>
        <orientation evidence="1">Periplasmic side</orientation>
    </subcellularLocation>
</comment>